<name>A0A2G2VIC4_CAPBA</name>
<dbReference type="PANTHER" id="PTHR43952">
    <property type="entry name" value="MYB FAMILY TRANSCRIPTION FACTOR-RELATED"/>
    <property type="match status" value="1"/>
</dbReference>
<dbReference type="SUPFAM" id="SSF46689">
    <property type="entry name" value="Homeodomain-like"/>
    <property type="match status" value="1"/>
</dbReference>
<comment type="caution">
    <text evidence="4">The sequence shown here is derived from an EMBL/GenBank/DDBJ whole genome shotgun (WGS) entry which is preliminary data.</text>
</comment>
<evidence type="ECO:0000313" key="4">
    <source>
        <dbReference type="EMBL" id="PHT32699.1"/>
    </source>
</evidence>
<dbReference type="Gene3D" id="1.10.10.60">
    <property type="entry name" value="Homeodomain-like"/>
    <property type="match status" value="1"/>
</dbReference>
<dbReference type="OrthoDB" id="10400474at2759"/>
<evidence type="ECO:0000256" key="3">
    <source>
        <dbReference type="ARBA" id="ARBA00023242"/>
    </source>
</evidence>
<reference evidence="5" key="2">
    <citation type="journal article" date="2017" name="J. Anim. Genet.">
        <title>Multiple reference genome sequences of hot pepper reveal the massive evolution of plant disease resistance genes by retroduplication.</title>
        <authorList>
            <person name="Kim S."/>
            <person name="Park J."/>
            <person name="Yeom S.-I."/>
            <person name="Kim Y.-M."/>
            <person name="Seo E."/>
            <person name="Kim K.-T."/>
            <person name="Kim M.-S."/>
            <person name="Lee J.M."/>
            <person name="Cheong K."/>
            <person name="Shin H.-S."/>
            <person name="Kim S.-B."/>
            <person name="Han K."/>
            <person name="Lee J."/>
            <person name="Park M."/>
            <person name="Lee H.-A."/>
            <person name="Lee H.-Y."/>
            <person name="Lee Y."/>
            <person name="Oh S."/>
            <person name="Lee J.H."/>
            <person name="Choi E."/>
            <person name="Choi E."/>
            <person name="Lee S.E."/>
            <person name="Jeon J."/>
            <person name="Kim H."/>
            <person name="Choi G."/>
            <person name="Song H."/>
            <person name="Lee J."/>
            <person name="Lee S.-C."/>
            <person name="Kwon J.-K."/>
            <person name="Lee H.-Y."/>
            <person name="Koo N."/>
            <person name="Hong Y."/>
            <person name="Kim R.W."/>
            <person name="Kang W.-H."/>
            <person name="Huh J.H."/>
            <person name="Kang B.-C."/>
            <person name="Yang T.-J."/>
            <person name="Lee Y.-H."/>
            <person name="Bennetzen J.L."/>
            <person name="Choi D."/>
        </authorList>
    </citation>
    <scope>NUCLEOTIDE SEQUENCE [LARGE SCALE GENOMIC DNA]</scope>
    <source>
        <strain evidence="5">cv. PBC81</strain>
    </source>
</reference>
<evidence type="ECO:0000256" key="2">
    <source>
        <dbReference type="ARBA" id="ARBA00023163"/>
    </source>
</evidence>
<dbReference type="InterPro" id="IPR009057">
    <property type="entry name" value="Homeodomain-like_sf"/>
</dbReference>
<dbReference type="GO" id="GO:0003700">
    <property type="term" value="F:DNA-binding transcription factor activity"/>
    <property type="evidence" value="ECO:0007669"/>
    <property type="project" value="InterPro"/>
</dbReference>
<keyword evidence="5" id="KW-1185">Reference proteome</keyword>
<protein>
    <submittedName>
        <fullName evidence="4">Uncharacterized protein</fullName>
    </submittedName>
</protein>
<organism evidence="4 5">
    <name type="scientific">Capsicum baccatum</name>
    <name type="common">Peruvian pepper</name>
    <dbReference type="NCBI Taxonomy" id="33114"/>
    <lineage>
        <taxon>Eukaryota</taxon>
        <taxon>Viridiplantae</taxon>
        <taxon>Streptophyta</taxon>
        <taxon>Embryophyta</taxon>
        <taxon>Tracheophyta</taxon>
        <taxon>Spermatophyta</taxon>
        <taxon>Magnoliopsida</taxon>
        <taxon>eudicotyledons</taxon>
        <taxon>Gunneridae</taxon>
        <taxon>Pentapetalae</taxon>
        <taxon>asterids</taxon>
        <taxon>lamiids</taxon>
        <taxon>Solanales</taxon>
        <taxon>Solanaceae</taxon>
        <taxon>Solanoideae</taxon>
        <taxon>Capsiceae</taxon>
        <taxon>Capsicum</taxon>
    </lineage>
</organism>
<keyword evidence="3" id="KW-0539">Nucleus</keyword>
<dbReference type="Proteomes" id="UP000224567">
    <property type="component" value="Unassembled WGS sequence"/>
</dbReference>
<reference evidence="4 5" key="1">
    <citation type="journal article" date="2017" name="Genome Biol.">
        <title>New reference genome sequences of hot pepper reveal the massive evolution of plant disease-resistance genes by retroduplication.</title>
        <authorList>
            <person name="Kim S."/>
            <person name="Park J."/>
            <person name="Yeom S.I."/>
            <person name="Kim Y.M."/>
            <person name="Seo E."/>
            <person name="Kim K.T."/>
            <person name="Kim M.S."/>
            <person name="Lee J.M."/>
            <person name="Cheong K."/>
            <person name="Shin H.S."/>
            <person name="Kim S.B."/>
            <person name="Han K."/>
            <person name="Lee J."/>
            <person name="Park M."/>
            <person name="Lee H.A."/>
            <person name="Lee H.Y."/>
            <person name="Lee Y."/>
            <person name="Oh S."/>
            <person name="Lee J.H."/>
            <person name="Choi E."/>
            <person name="Choi E."/>
            <person name="Lee S.E."/>
            <person name="Jeon J."/>
            <person name="Kim H."/>
            <person name="Choi G."/>
            <person name="Song H."/>
            <person name="Lee J."/>
            <person name="Lee S.C."/>
            <person name="Kwon J.K."/>
            <person name="Lee H.Y."/>
            <person name="Koo N."/>
            <person name="Hong Y."/>
            <person name="Kim R.W."/>
            <person name="Kang W.H."/>
            <person name="Huh J.H."/>
            <person name="Kang B.C."/>
            <person name="Yang T.J."/>
            <person name="Lee Y.H."/>
            <person name="Bennetzen J.L."/>
            <person name="Choi D."/>
        </authorList>
    </citation>
    <scope>NUCLEOTIDE SEQUENCE [LARGE SCALE GENOMIC DNA]</scope>
    <source>
        <strain evidence="5">cv. PBC81</strain>
    </source>
</reference>
<dbReference type="EMBL" id="MLFT02000012">
    <property type="protein sequence ID" value="PHT32699.1"/>
    <property type="molecule type" value="Genomic_DNA"/>
</dbReference>
<accession>A0A2G2VIC4</accession>
<evidence type="ECO:0000256" key="1">
    <source>
        <dbReference type="ARBA" id="ARBA00023015"/>
    </source>
</evidence>
<gene>
    <name evidence="4" type="ORF">CQW23_29036</name>
</gene>
<sequence>MAANLTWTWEQHKKFANAVAIYGFDETPGMWRYLIWVTGKTEEEVKLHYEKLMRGIRNIEAGLLRLPENEDVIDGLNNNGNNRQDYD</sequence>
<dbReference type="AlphaFoldDB" id="A0A2G2VIC4"/>
<evidence type="ECO:0000313" key="5">
    <source>
        <dbReference type="Proteomes" id="UP000224567"/>
    </source>
</evidence>
<dbReference type="SMR" id="A0A2G2VIC4"/>
<dbReference type="STRING" id="33114.A0A2G2VIC4"/>
<keyword evidence="2" id="KW-0804">Transcription</keyword>
<dbReference type="PANTHER" id="PTHR43952:SF104">
    <property type="entry name" value="MYB-LIKE DOMAIN-CONTAINING PROTEIN"/>
    <property type="match status" value="1"/>
</dbReference>
<keyword evidence="1" id="KW-0805">Transcription regulation</keyword>
<proteinExistence type="predicted"/>
<dbReference type="InterPro" id="IPR044636">
    <property type="entry name" value="RADIALIS-like"/>
</dbReference>